<dbReference type="InterPro" id="IPR036770">
    <property type="entry name" value="Ankyrin_rpt-contain_sf"/>
</dbReference>
<name>A0A1J4KNH3_9EUKA</name>
<organism evidence="5 6">
    <name type="scientific">Tritrichomonas foetus</name>
    <dbReference type="NCBI Taxonomy" id="1144522"/>
    <lineage>
        <taxon>Eukaryota</taxon>
        <taxon>Metamonada</taxon>
        <taxon>Parabasalia</taxon>
        <taxon>Tritrichomonadida</taxon>
        <taxon>Tritrichomonadidae</taxon>
        <taxon>Tritrichomonas</taxon>
    </lineage>
</organism>
<dbReference type="SUPFAM" id="SSF48403">
    <property type="entry name" value="Ankyrin repeat"/>
    <property type="match status" value="1"/>
</dbReference>
<comment type="caution">
    <text evidence="5">The sequence shown here is derived from an EMBL/GenBank/DDBJ whole genome shotgun (WGS) entry which is preliminary data.</text>
</comment>
<evidence type="ECO:0000313" key="6">
    <source>
        <dbReference type="Proteomes" id="UP000179807"/>
    </source>
</evidence>
<gene>
    <name evidence="5" type="ORF">TRFO_19216</name>
</gene>
<proteinExistence type="predicted"/>
<keyword evidence="2 3" id="KW-0040">ANK repeat</keyword>
<accession>A0A1J4KNH3</accession>
<dbReference type="PANTHER" id="PTHR24171">
    <property type="entry name" value="ANKYRIN REPEAT DOMAIN-CONTAINING PROTEIN 39-RELATED"/>
    <property type="match status" value="1"/>
</dbReference>
<dbReference type="PROSITE" id="PS50297">
    <property type="entry name" value="ANK_REP_REGION"/>
    <property type="match status" value="4"/>
</dbReference>
<dbReference type="Pfam" id="PF13637">
    <property type="entry name" value="Ank_4"/>
    <property type="match status" value="1"/>
</dbReference>
<dbReference type="InterPro" id="IPR002110">
    <property type="entry name" value="Ankyrin_rpt"/>
</dbReference>
<dbReference type="Pfam" id="PF00023">
    <property type="entry name" value="Ank"/>
    <property type="match status" value="1"/>
</dbReference>
<dbReference type="RefSeq" id="XP_068364476.1">
    <property type="nucleotide sequence ID" value="XM_068500662.1"/>
</dbReference>
<evidence type="ECO:0000256" key="1">
    <source>
        <dbReference type="ARBA" id="ARBA00022737"/>
    </source>
</evidence>
<keyword evidence="6" id="KW-1185">Reference proteome</keyword>
<dbReference type="AlphaFoldDB" id="A0A1J4KNH3"/>
<feature type="repeat" description="ANK" evidence="3">
    <location>
        <begin position="31"/>
        <end position="63"/>
    </location>
</feature>
<feature type="repeat" description="ANK" evidence="3">
    <location>
        <begin position="134"/>
        <end position="166"/>
    </location>
</feature>
<dbReference type="Gene3D" id="1.25.40.20">
    <property type="entry name" value="Ankyrin repeat-containing domain"/>
    <property type="match status" value="1"/>
</dbReference>
<feature type="repeat" description="ANK" evidence="3">
    <location>
        <begin position="64"/>
        <end position="100"/>
    </location>
</feature>
<feature type="coiled-coil region" evidence="4">
    <location>
        <begin position="233"/>
        <end position="267"/>
    </location>
</feature>
<dbReference type="SMART" id="SM00248">
    <property type="entry name" value="ANK"/>
    <property type="match status" value="5"/>
</dbReference>
<feature type="repeat" description="ANK" evidence="3">
    <location>
        <begin position="101"/>
        <end position="133"/>
    </location>
</feature>
<protein>
    <submittedName>
        <fullName evidence="5">Uncharacterized protein</fullName>
    </submittedName>
</protein>
<feature type="repeat" description="ANK" evidence="3">
    <location>
        <begin position="167"/>
        <end position="199"/>
    </location>
</feature>
<keyword evidence="4" id="KW-0175">Coiled coil</keyword>
<sequence>MHCACEHNSLDFILCFFKYNDNLCVLTNPSLSWSPLHIAVNKNSIQAVSALLKYKININLQGKNGVTPLHLAAQIKSNSEGQSILSLLIENGANPNSLDNDFETPLFSAIHSNNVNAVKELIKAGADVNASNKHKMLPIHYSCKYGCSDIVAILLDNNAEVNIIDHNDLSPLHYAVARQDKKIAELLIRHGADPLIRNSSGKSTFSLANQEMILVLRKAVSNLNIYKKRQDALLEAEAKVKYIEETMKNIENQIKFEEEEELFIEEEEEEAGEMTEDERVRFEAFKQGVEIQIAEMQSDMVGQIKDLVKLILDIRKDINKKKRGT</sequence>
<reference evidence="5" key="1">
    <citation type="submission" date="2016-10" db="EMBL/GenBank/DDBJ databases">
        <authorList>
            <person name="Benchimol M."/>
            <person name="Almeida L.G."/>
            <person name="Vasconcelos A.T."/>
            <person name="Perreira-Neves A."/>
            <person name="Rosa I.A."/>
            <person name="Tasca T."/>
            <person name="Bogo M.R."/>
            <person name="de Souza W."/>
        </authorList>
    </citation>
    <scope>NUCLEOTIDE SEQUENCE [LARGE SCALE GENOMIC DNA]</scope>
    <source>
        <strain evidence="5">K</strain>
    </source>
</reference>
<dbReference type="EMBL" id="MLAK01000590">
    <property type="protein sequence ID" value="OHT11340.1"/>
    <property type="molecule type" value="Genomic_DNA"/>
</dbReference>
<dbReference type="Proteomes" id="UP000179807">
    <property type="component" value="Unassembled WGS sequence"/>
</dbReference>
<evidence type="ECO:0000313" key="5">
    <source>
        <dbReference type="EMBL" id="OHT11340.1"/>
    </source>
</evidence>
<dbReference type="GeneID" id="94835366"/>
<evidence type="ECO:0000256" key="3">
    <source>
        <dbReference type="PROSITE-ProRule" id="PRU00023"/>
    </source>
</evidence>
<dbReference type="VEuPathDB" id="TrichDB:TRFO_19216"/>
<dbReference type="Pfam" id="PF12796">
    <property type="entry name" value="Ank_2"/>
    <property type="match status" value="1"/>
</dbReference>
<dbReference type="OrthoDB" id="8918488at2759"/>
<evidence type="ECO:0000256" key="2">
    <source>
        <dbReference type="ARBA" id="ARBA00023043"/>
    </source>
</evidence>
<dbReference type="PROSITE" id="PS50088">
    <property type="entry name" value="ANK_REPEAT"/>
    <property type="match status" value="5"/>
</dbReference>
<evidence type="ECO:0000256" key="4">
    <source>
        <dbReference type="SAM" id="Coils"/>
    </source>
</evidence>
<keyword evidence="1" id="KW-0677">Repeat</keyword>